<proteinExistence type="predicted"/>
<gene>
    <name evidence="1" type="ORF">OVN521_LOCUS47583</name>
</gene>
<name>A0A821H4X6_9BILA</name>
<protein>
    <submittedName>
        <fullName evidence="1">Uncharacterized protein</fullName>
    </submittedName>
</protein>
<evidence type="ECO:0000313" key="2">
    <source>
        <dbReference type="Proteomes" id="UP000663866"/>
    </source>
</evidence>
<comment type="caution">
    <text evidence="1">The sequence shown here is derived from an EMBL/GenBank/DDBJ whole genome shotgun (WGS) entry which is preliminary data.</text>
</comment>
<accession>A0A821H4X6</accession>
<feature type="non-terminal residue" evidence="1">
    <location>
        <position position="55"/>
    </location>
</feature>
<dbReference type="Proteomes" id="UP000663866">
    <property type="component" value="Unassembled WGS sequence"/>
</dbReference>
<reference evidence="1" key="1">
    <citation type="submission" date="2021-02" db="EMBL/GenBank/DDBJ databases">
        <authorList>
            <person name="Nowell W R."/>
        </authorList>
    </citation>
    <scope>NUCLEOTIDE SEQUENCE</scope>
</reference>
<keyword evidence="2" id="KW-1185">Reference proteome</keyword>
<sequence length="55" mass="6380">MNNTELISVLDYLRLSNSKVHELHLIKVRDCYRKVLQLSTDDLLPEDPNEEAIGK</sequence>
<organism evidence="1 2">
    <name type="scientific">Rotaria magnacalcarata</name>
    <dbReference type="NCBI Taxonomy" id="392030"/>
    <lineage>
        <taxon>Eukaryota</taxon>
        <taxon>Metazoa</taxon>
        <taxon>Spiralia</taxon>
        <taxon>Gnathifera</taxon>
        <taxon>Rotifera</taxon>
        <taxon>Eurotatoria</taxon>
        <taxon>Bdelloidea</taxon>
        <taxon>Philodinida</taxon>
        <taxon>Philodinidae</taxon>
        <taxon>Rotaria</taxon>
    </lineage>
</organism>
<evidence type="ECO:0000313" key="1">
    <source>
        <dbReference type="EMBL" id="CAF4676595.1"/>
    </source>
</evidence>
<dbReference type="AlphaFoldDB" id="A0A821H4X6"/>
<dbReference type="EMBL" id="CAJOBG010094229">
    <property type="protein sequence ID" value="CAF4676595.1"/>
    <property type="molecule type" value="Genomic_DNA"/>
</dbReference>